<feature type="domain" description="Peptidase S8/S53" evidence="12">
    <location>
        <begin position="239"/>
        <end position="714"/>
    </location>
</feature>
<evidence type="ECO:0000313" key="16">
    <source>
        <dbReference type="Proteomes" id="UP001205566"/>
    </source>
</evidence>
<evidence type="ECO:0000256" key="2">
    <source>
        <dbReference type="ARBA" id="ARBA00022670"/>
    </source>
</evidence>
<feature type="signal peptide" evidence="11">
    <location>
        <begin position="1"/>
        <end position="20"/>
    </location>
</feature>
<dbReference type="PROSITE" id="PS51892">
    <property type="entry name" value="SUBTILASE"/>
    <property type="match status" value="1"/>
</dbReference>
<dbReference type="EMBL" id="JACASI010000010">
    <property type="protein sequence ID" value="MCQ3828165.1"/>
    <property type="molecule type" value="Genomic_DNA"/>
</dbReference>
<dbReference type="SUPFAM" id="SSF52743">
    <property type="entry name" value="Subtilisin-like"/>
    <property type="match status" value="1"/>
</dbReference>
<feature type="compositionally biased region" description="Low complexity" evidence="9">
    <location>
        <begin position="46"/>
        <end position="57"/>
    </location>
</feature>
<dbReference type="InterPro" id="IPR023827">
    <property type="entry name" value="Peptidase_S8_Asp-AS"/>
</dbReference>
<dbReference type="Pfam" id="PF05922">
    <property type="entry name" value="Inhibitor_I9"/>
    <property type="match status" value="1"/>
</dbReference>
<dbReference type="Gene3D" id="3.30.70.80">
    <property type="entry name" value="Peptidase S8 propeptide/proteinase inhibitor I9"/>
    <property type="match status" value="1"/>
</dbReference>
<evidence type="ECO:0000256" key="8">
    <source>
        <dbReference type="RuleBase" id="RU003355"/>
    </source>
</evidence>
<proteinExistence type="inferred from homology"/>
<dbReference type="Pfam" id="PF00082">
    <property type="entry name" value="Peptidase_S8"/>
    <property type="match status" value="1"/>
</dbReference>
<evidence type="ECO:0000259" key="13">
    <source>
        <dbReference type="Pfam" id="PF02225"/>
    </source>
</evidence>
<feature type="active site" description="Charge relay system" evidence="7">
    <location>
        <position position="673"/>
    </location>
</feature>
<gene>
    <name evidence="15" type="ORF">HXX02_01765</name>
</gene>
<dbReference type="RefSeq" id="WP_305121268.1">
    <property type="nucleotide sequence ID" value="NZ_JACASI010000010.1"/>
</dbReference>
<feature type="chain" id="PRO_5045208588" evidence="11">
    <location>
        <begin position="21"/>
        <end position="1713"/>
    </location>
</feature>
<dbReference type="Gene3D" id="3.50.30.30">
    <property type="match status" value="1"/>
</dbReference>
<keyword evidence="2 7" id="KW-0645">Protease</keyword>
<keyword evidence="6" id="KW-0325">Glycoprotein</keyword>
<feature type="active site" description="Charge relay system" evidence="7">
    <location>
        <position position="248"/>
    </location>
</feature>
<feature type="region of interest" description="Disordered" evidence="9">
    <location>
        <begin position="46"/>
        <end position="68"/>
    </location>
</feature>
<evidence type="ECO:0000256" key="3">
    <source>
        <dbReference type="ARBA" id="ARBA00022729"/>
    </source>
</evidence>
<keyword evidence="16" id="KW-1185">Reference proteome</keyword>
<dbReference type="InterPro" id="IPR010259">
    <property type="entry name" value="S8pro/Inhibitor_I9"/>
</dbReference>
<evidence type="ECO:0000256" key="11">
    <source>
        <dbReference type="SAM" id="SignalP"/>
    </source>
</evidence>
<keyword evidence="10" id="KW-1133">Transmembrane helix</keyword>
<sequence>MKIKTLATVIASALCTSSVAASVTNHPGPGLHQIKAPQIAKVAQSAAVSQQQTSGQSIQNRRPGGLNQQIRPASAENKFAHEPERSGEDVYIVRLHDLPVTTYDGRVKGFKATALSALRNEVASGNLAAPHGTRGLKAIQRNRADSYKNYLMQKHQTVVQQARAFGVSRAPRLQFTDAINGFTMKMTQAQAKKLAELPQVAFVQRSDTMQLHTDRGPEFIGADKIWNGNTETGSLNLKGEGMIVGILDTGINTDHESFADVGDDGYDHTNPWGEGNYVGDCATGAATCNDKLIGVWSWPMITDTYEGVRPASGEDYNGHGSHTASTAAGNVIHNVPLLGGSLGDGDGIPTGFEFEQAAGVAPHANIISYQVCYPDERGCPSEVMLKAVDQAIADGVDVINFSIGGGDKYPWDDAMALAFLSAREAGISVAASAGNAGPGFYTLSHTAPWYTVVAATTSDRVMDTVGNGIALSGGATAAPSFYVNHADEWDDIAGISASGIVGTPVSAADYGDELCASEFAAGTFEPHHIVICKRGVNARVAKTYNVQSGGAGGFILYNAGDEADSKLVDDIFPIPGLHIGSYRGSQLLDWIQDGGTDHSISITAAEISRTIDADKGDLLADFSSRGPAQHFIGSLAPHISAPGVDILAAYADEHPFHPDSAASQDWTMISGTSMASPHVAGAMTLVKQAHPDWTAAEIQSALLMTSAQTVREKSNTWSDDTRPAHTYRAGSGRVDVAAAVDAGLVMDETAANFEYANPNNGGDVKQLNLPQLVNNHCRRTCSWMRTVRATRSGQWTVTNGDWTYDVWNTGQGEKPVNGAKIEAFPNSFSLEAGETQTIVFTADLTDVQFEHNSMLGGVDDLPQLELWSEVRITAEDETIPDSHWPVSINFDRGGLPSTVNVDVHRDNGSYHLKDLPLPAMNSVQYRSYGAVKASVEEVTLNQDIDHIPVRYDNDYEPGHARVTLMTVPENTARFVVEVLENLQSPGWSDFYGPMHGWMTVYIGRDSDGNGEADFENELLCASTTEIELNYCSITNPDAGSYWVVVDNHRINVTDHTVIDGVELKDTYKVATALVPAIAGGFQVEGPATTDGKKVGVDLNWNLSDFEVGDVAYAGFDIGTGNAPGSVGFVPVKLTRGVNDISLTTSQTQAKGGDIIDVTVHMVENNSGIDRQIDLLGQLPEGLTLVDGSVSVDNPVMRDHLQVLGDVIQVSGIQENSEHWKRDYKITSSETDQMCRTPIYTAGSTASEGGFVGLYERFGLLPDIGGSAADWLNPEFKIPLSRFWGPDASMSLFHNDAFKTYPDLVVSPQGYATVEQKWDPSQHIVHHEFPYYSDPYAPFIGVLWKGVFNTGGWFSANVDALGTPLNLDFDPAVTSGMVVGYAYDPANNIDDIIVEWHNARTQNVEVSWSGGSVMSEKSDRYSFNLIVHKGYRFGEGEYEFTMAYGDLDFAGESGAGSVGLHGHYGPQDIFGYPYYYDQEVGKSFAFDNLDSKLKRDLVVCYDYVGPESTQFALNFQVRVAETAAGQDLELSFVSDIDGMAQEAVAQIIVVPGNLLLTEIGDQTTAENTALVLEVVYLDKDAAPNLISVSGENFTAEVSGHTSNSTVTITPDANWHGETEVTITVADEQVPSDTANTSFMLTVASDGEEPGCTDMTANNYDEDATVDDGSCVYPEPQPEPEKKKKRKGGSTGTLLLGLLIALGLVRRWRRASVAI</sequence>
<keyword evidence="10" id="KW-0472">Membrane</keyword>
<dbReference type="PANTHER" id="PTHR10795">
    <property type="entry name" value="PROPROTEIN CONVERTASE SUBTILISIN/KEXIN"/>
    <property type="match status" value="1"/>
</dbReference>
<evidence type="ECO:0000313" key="15">
    <source>
        <dbReference type="EMBL" id="MCQ3828165.1"/>
    </source>
</evidence>
<feature type="domain" description="Inhibitor I9" evidence="14">
    <location>
        <begin position="143"/>
        <end position="212"/>
    </location>
</feature>
<evidence type="ECO:0000256" key="10">
    <source>
        <dbReference type="SAM" id="Phobius"/>
    </source>
</evidence>
<organism evidence="15 16">
    <name type="scientific">Microbulbifer elongatus</name>
    <dbReference type="NCBI Taxonomy" id="86173"/>
    <lineage>
        <taxon>Bacteria</taxon>
        <taxon>Pseudomonadati</taxon>
        <taxon>Pseudomonadota</taxon>
        <taxon>Gammaproteobacteria</taxon>
        <taxon>Cellvibrionales</taxon>
        <taxon>Microbulbiferaceae</taxon>
        <taxon>Microbulbifer</taxon>
    </lineage>
</organism>
<dbReference type="InterPro" id="IPR037045">
    <property type="entry name" value="S8pro/Inhibitor_I9_sf"/>
</dbReference>
<accession>A0ABT1NWA5</accession>
<dbReference type="Gene3D" id="3.40.50.200">
    <property type="entry name" value="Peptidase S8/S53 domain"/>
    <property type="match status" value="1"/>
</dbReference>
<dbReference type="InterPro" id="IPR045051">
    <property type="entry name" value="SBT"/>
</dbReference>
<evidence type="ECO:0000259" key="12">
    <source>
        <dbReference type="Pfam" id="PF00082"/>
    </source>
</evidence>
<dbReference type="InterPro" id="IPR015500">
    <property type="entry name" value="Peptidase_S8_subtilisin-rel"/>
</dbReference>
<dbReference type="InterPro" id="IPR003137">
    <property type="entry name" value="PA_domain"/>
</dbReference>
<comment type="similarity">
    <text evidence="1 7 8">Belongs to the peptidase S8 family.</text>
</comment>
<keyword evidence="5 7" id="KW-0720">Serine protease</keyword>
<comment type="caution">
    <text evidence="15">The sequence shown here is derived from an EMBL/GenBank/DDBJ whole genome shotgun (WGS) entry which is preliminary data.</text>
</comment>
<name>A0ABT1NWA5_9GAMM</name>
<feature type="domain" description="PA" evidence="13">
    <location>
        <begin position="523"/>
        <end position="586"/>
    </location>
</feature>
<dbReference type="CDD" id="cd04852">
    <property type="entry name" value="Peptidases_S8_3"/>
    <property type="match status" value="1"/>
</dbReference>
<protein>
    <submittedName>
        <fullName evidence="15">S8 family serine peptidase</fullName>
    </submittedName>
</protein>
<dbReference type="InterPro" id="IPR036852">
    <property type="entry name" value="Peptidase_S8/S53_dom_sf"/>
</dbReference>
<dbReference type="PRINTS" id="PR00723">
    <property type="entry name" value="SUBTILISIN"/>
</dbReference>
<evidence type="ECO:0000259" key="14">
    <source>
        <dbReference type="Pfam" id="PF05922"/>
    </source>
</evidence>
<dbReference type="PROSITE" id="PS00138">
    <property type="entry name" value="SUBTILASE_SER"/>
    <property type="match status" value="1"/>
</dbReference>
<feature type="region of interest" description="Disordered" evidence="9">
    <location>
        <begin position="1661"/>
        <end position="1687"/>
    </location>
</feature>
<keyword evidence="10" id="KW-0812">Transmembrane</keyword>
<dbReference type="Pfam" id="PF02225">
    <property type="entry name" value="PA"/>
    <property type="match status" value="1"/>
</dbReference>
<dbReference type="InterPro" id="IPR034197">
    <property type="entry name" value="Peptidases_S8_3"/>
</dbReference>
<evidence type="ECO:0000256" key="6">
    <source>
        <dbReference type="ARBA" id="ARBA00023180"/>
    </source>
</evidence>
<evidence type="ECO:0000256" key="7">
    <source>
        <dbReference type="PROSITE-ProRule" id="PRU01240"/>
    </source>
</evidence>
<keyword evidence="4 7" id="KW-0378">Hydrolase</keyword>
<feature type="active site" description="Charge relay system" evidence="7">
    <location>
        <position position="319"/>
    </location>
</feature>
<dbReference type="PROSITE" id="PS00136">
    <property type="entry name" value="SUBTILASE_ASP"/>
    <property type="match status" value="1"/>
</dbReference>
<evidence type="ECO:0000256" key="9">
    <source>
        <dbReference type="SAM" id="MobiDB-lite"/>
    </source>
</evidence>
<keyword evidence="3 11" id="KW-0732">Signal</keyword>
<dbReference type="InterPro" id="IPR023828">
    <property type="entry name" value="Peptidase_S8_Ser-AS"/>
</dbReference>
<evidence type="ECO:0000256" key="5">
    <source>
        <dbReference type="ARBA" id="ARBA00022825"/>
    </source>
</evidence>
<dbReference type="Proteomes" id="UP001205566">
    <property type="component" value="Unassembled WGS sequence"/>
</dbReference>
<evidence type="ECO:0000256" key="4">
    <source>
        <dbReference type="ARBA" id="ARBA00022801"/>
    </source>
</evidence>
<dbReference type="CDD" id="cd02120">
    <property type="entry name" value="PA_subtilisin_like"/>
    <property type="match status" value="1"/>
</dbReference>
<dbReference type="InterPro" id="IPR000209">
    <property type="entry name" value="Peptidase_S8/S53_dom"/>
</dbReference>
<reference evidence="15" key="1">
    <citation type="thesis" date="2020" institute="Technische Universitat Dresden" country="Dresden, Germany">
        <title>The Agarolytic System of Microbulbifer elongatus PORT2, Isolated from Batu Karas, Pangandaran West Java Indonesia.</title>
        <authorList>
            <person name="Anggraeni S.R."/>
        </authorList>
    </citation>
    <scope>NUCLEOTIDE SEQUENCE</scope>
    <source>
        <strain evidence="15">PORT2</strain>
    </source>
</reference>
<feature type="transmembrane region" description="Helical" evidence="10">
    <location>
        <begin position="1686"/>
        <end position="1703"/>
    </location>
</feature>
<evidence type="ECO:0000256" key="1">
    <source>
        <dbReference type="ARBA" id="ARBA00011073"/>
    </source>
</evidence>